<name>A0ABR1I748_9HYPO</name>
<comment type="caution">
    <text evidence="6">The sequence shown here is derived from an EMBL/GenBank/DDBJ whole genome shotgun (WGS) entry which is preliminary data.</text>
</comment>
<dbReference type="Gene3D" id="1.20.1250.20">
    <property type="entry name" value="MFS general substrate transporter like domains"/>
    <property type="match status" value="2"/>
</dbReference>
<dbReference type="InterPro" id="IPR050360">
    <property type="entry name" value="MFS_Sugar_Transporters"/>
</dbReference>
<gene>
    <name evidence="6" type="ORF">QQZ08_004021</name>
</gene>
<evidence type="ECO:0000256" key="4">
    <source>
        <dbReference type="ARBA" id="ARBA00023136"/>
    </source>
</evidence>
<dbReference type="Pfam" id="PF00083">
    <property type="entry name" value="Sugar_tr"/>
    <property type="match status" value="2"/>
</dbReference>
<proteinExistence type="predicted"/>
<evidence type="ECO:0000256" key="3">
    <source>
        <dbReference type="ARBA" id="ARBA00022989"/>
    </source>
</evidence>
<keyword evidence="7" id="KW-1185">Reference proteome</keyword>
<protein>
    <recommendedName>
        <fullName evidence="8">Major facilitator superfamily (MFS) profile domain-containing protein</fullName>
    </recommendedName>
</protein>
<reference evidence="6 7" key="1">
    <citation type="journal article" date="2025" name="Microbiol. Resour. Announc.">
        <title>Draft genome sequences for Neonectria magnoliae and Neonectria punicea, canker pathogens of Liriodendron tulipifera and Acer saccharum in West Virginia.</title>
        <authorList>
            <person name="Petronek H.M."/>
            <person name="Kasson M.T."/>
            <person name="Metheny A.M."/>
            <person name="Stauder C.M."/>
            <person name="Lovett B."/>
            <person name="Lynch S.C."/>
            <person name="Garnas J.R."/>
            <person name="Kasson L.R."/>
            <person name="Stajich J.E."/>
        </authorList>
    </citation>
    <scope>NUCLEOTIDE SEQUENCE [LARGE SCALE GENOMIC DNA]</scope>
    <source>
        <strain evidence="6 7">NRRL 64651</strain>
    </source>
</reference>
<organism evidence="6 7">
    <name type="scientific">Neonectria magnoliae</name>
    <dbReference type="NCBI Taxonomy" id="2732573"/>
    <lineage>
        <taxon>Eukaryota</taxon>
        <taxon>Fungi</taxon>
        <taxon>Dikarya</taxon>
        <taxon>Ascomycota</taxon>
        <taxon>Pezizomycotina</taxon>
        <taxon>Sordariomycetes</taxon>
        <taxon>Hypocreomycetidae</taxon>
        <taxon>Hypocreales</taxon>
        <taxon>Nectriaceae</taxon>
        <taxon>Neonectria</taxon>
    </lineage>
</organism>
<evidence type="ECO:0000313" key="6">
    <source>
        <dbReference type="EMBL" id="KAK7429429.1"/>
    </source>
</evidence>
<accession>A0ABR1I748</accession>
<dbReference type="Proteomes" id="UP001498421">
    <property type="component" value="Unassembled WGS sequence"/>
</dbReference>
<dbReference type="EMBL" id="JAZAVK010000029">
    <property type="protein sequence ID" value="KAK7429429.1"/>
    <property type="molecule type" value="Genomic_DNA"/>
</dbReference>
<sequence>MTGMLELGAFIGCLFLPYLADCISHKWSLTVATFFSCVGAIIQTAANNYGTLVAGRLRDRAAQPARISLCKLRRVPATDERVQAEWKGILSEVRFQDAIVKLEHPTGNAFKAEMLQWADLFRPKYLRHTAIALGIPFFQQFSGINAFVYYAPTFFAALGQSSEMALILSGIVDICQLVAGIPTFLYLDSFGRWKLAIAGGIAMVIPHLIMAGVVAKFQGKWDQNQAMGWFGTSTSSATPSHTVRSHGLFLFPGPETSKKSLEQISELFGDNMIVEEEQIRRRIDREVWTDPKYQVTAGAVPAGCM</sequence>
<feature type="transmembrane region" description="Helical" evidence="5">
    <location>
        <begin position="164"/>
        <end position="187"/>
    </location>
</feature>
<keyword evidence="2 5" id="KW-0812">Transmembrane</keyword>
<dbReference type="SUPFAM" id="SSF103473">
    <property type="entry name" value="MFS general substrate transporter"/>
    <property type="match status" value="1"/>
</dbReference>
<evidence type="ECO:0000256" key="2">
    <source>
        <dbReference type="ARBA" id="ARBA00022692"/>
    </source>
</evidence>
<dbReference type="PANTHER" id="PTHR48022">
    <property type="entry name" value="PLASTIDIC GLUCOSE TRANSPORTER 4"/>
    <property type="match status" value="1"/>
</dbReference>
<feature type="transmembrane region" description="Helical" evidence="5">
    <location>
        <begin position="193"/>
        <end position="215"/>
    </location>
</feature>
<evidence type="ECO:0000256" key="5">
    <source>
        <dbReference type="SAM" id="Phobius"/>
    </source>
</evidence>
<keyword evidence="3 5" id="KW-1133">Transmembrane helix</keyword>
<comment type="subcellular location">
    <subcellularLocation>
        <location evidence="1">Membrane</location>
        <topology evidence="1">Multi-pass membrane protein</topology>
    </subcellularLocation>
</comment>
<keyword evidence="4 5" id="KW-0472">Membrane</keyword>
<evidence type="ECO:0008006" key="8">
    <source>
        <dbReference type="Google" id="ProtNLM"/>
    </source>
</evidence>
<dbReference type="PANTHER" id="PTHR48022:SF14">
    <property type="entry name" value="MAJOR FACILITATOR SUPERFAMILY (MFS) PROFILE DOMAIN-CONTAINING PROTEIN-RELATED"/>
    <property type="match status" value="1"/>
</dbReference>
<dbReference type="InterPro" id="IPR005828">
    <property type="entry name" value="MFS_sugar_transport-like"/>
</dbReference>
<evidence type="ECO:0000313" key="7">
    <source>
        <dbReference type="Proteomes" id="UP001498421"/>
    </source>
</evidence>
<feature type="transmembrane region" description="Helical" evidence="5">
    <location>
        <begin position="130"/>
        <end position="152"/>
    </location>
</feature>
<dbReference type="InterPro" id="IPR036259">
    <property type="entry name" value="MFS_trans_sf"/>
</dbReference>
<evidence type="ECO:0000256" key="1">
    <source>
        <dbReference type="ARBA" id="ARBA00004141"/>
    </source>
</evidence>